<dbReference type="InterPro" id="IPR001347">
    <property type="entry name" value="SIS_dom"/>
</dbReference>
<dbReference type="GO" id="GO:0006047">
    <property type="term" value="P:UDP-N-acetylglucosamine metabolic process"/>
    <property type="evidence" value="ECO:0007669"/>
    <property type="project" value="TreeGrafter"/>
</dbReference>
<evidence type="ECO:0000259" key="2">
    <source>
        <dbReference type="PROSITE" id="PS51464"/>
    </source>
</evidence>
<sequence length="357" mass="40510">MKWMIDYVKDAPEICKNMVKNRKEITKDLVKKYTSKKYRGILIVGSGTSFNIGLSSKPVLEKYLNVPVKVQTPRTYAYYDYKFYDDYLILCISQSGRSTNTIDAVKRAQKQGNDVSAISMMPNSPISNYVKDSFEYGSYNGEGDSFVSKGFPTSFLYFSLFSIEAALKLNLIDQEKYDSAVAELEQIIEYMPKMREKSEEFYENNIEAIQNANRIMFAGIGAGFGLVQEACLKFSETTGIPTNGYETEEFLHGPSYEVKKDHVVFIMDLDLESSGLANKVFEAMKLLTDKVYMITDKRIRGNDVLSAEINVDDVLKPMLFVIPVQVIPSRICSDLNIRAITIYNHKASKLVQTKTDK</sequence>
<dbReference type="GO" id="GO:0006002">
    <property type="term" value="P:fructose 6-phosphate metabolic process"/>
    <property type="evidence" value="ECO:0007669"/>
    <property type="project" value="TreeGrafter"/>
</dbReference>
<keyword evidence="1" id="KW-0677">Repeat</keyword>
<dbReference type="CDD" id="cd05008">
    <property type="entry name" value="SIS_GlmS_GlmD_1"/>
    <property type="match status" value="1"/>
</dbReference>
<dbReference type="PANTHER" id="PTHR10937">
    <property type="entry name" value="GLUCOSAMINE--FRUCTOSE-6-PHOSPHATE AMINOTRANSFERASE, ISOMERIZING"/>
    <property type="match status" value="1"/>
</dbReference>
<dbReference type="AlphaFoldDB" id="A0A926IJR3"/>
<feature type="domain" description="SIS" evidence="2">
    <location>
        <begin position="29"/>
        <end position="171"/>
    </location>
</feature>
<name>A0A926IJR3_9FIRM</name>
<dbReference type="GO" id="GO:0006487">
    <property type="term" value="P:protein N-linked glycosylation"/>
    <property type="evidence" value="ECO:0007669"/>
    <property type="project" value="TreeGrafter"/>
</dbReference>
<dbReference type="InterPro" id="IPR035466">
    <property type="entry name" value="GlmS/AgaS_SIS"/>
</dbReference>
<dbReference type="GO" id="GO:0004360">
    <property type="term" value="F:glutamine-fructose-6-phosphate transaminase (isomerizing) activity"/>
    <property type="evidence" value="ECO:0007669"/>
    <property type="project" value="TreeGrafter"/>
</dbReference>
<evidence type="ECO:0000313" key="3">
    <source>
        <dbReference type="EMBL" id="MBC8587520.1"/>
    </source>
</evidence>
<protein>
    <submittedName>
        <fullName evidence="3">SIS domain-containing protein</fullName>
    </submittedName>
</protein>
<comment type="caution">
    <text evidence="3">The sequence shown here is derived from an EMBL/GenBank/DDBJ whole genome shotgun (WGS) entry which is preliminary data.</text>
</comment>
<dbReference type="Proteomes" id="UP000601171">
    <property type="component" value="Unassembled WGS sequence"/>
</dbReference>
<evidence type="ECO:0000256" key="1">
    <source>
        <dbReference type="ARBA" id="ARBA00022737"/>
    </source>
</evidence>
<dbReference type="Pfam" id="PF01380">
    <property type="entry name" value="SIS"/>
    <property type="match status" value="2"/>
</dbReference>
<accession>A0A926IJR3</accession>
<proteinExistence type="predicted"/>
<dbReference type="EMBL" id="JACRTG010000012">
    <property type="protein sequence ID" value="MBC8587520.1"/>
    <property type="molecule type" value="Genomic_DNA"/>
</dbReference>
<gene>
    <name evidence="3" type="ORF">H8707_04605</name>
</gene>
<dbReference type="InterPro" id="IPR046348">
    <property type="entry name" value="SIS_dom_sf"/>
</dbReference>
<dbReference type="SUPFAM" id="SSF53697">
    <property type="entry name" value="SIS domain"/>
    <property type="match status" value="1"/>
</dbReference>
<reference evidence="3" key="1">
    <citation type="submission" date="2020-08" db="EMBL/GenBank/DDBJ databases">
        <title>Genome public.</title>
        <authorList>
            <person name="Liu C."/>
            <person name="Sun Q."/>
        </authorList>
    </citation>
    <scope>NUCLEOTIDE SEQUENCE</scope>
    <source>
        <strain evidence="3">BX21</strain>
    </source>
</reference>
<keyword evidence="4" id="KW-1185">Reference proteome</keyword>
<dbReference type="PANTHER" id="PTHR10937:SF17">
    <property type="entry name" value="GLUCOSAMINE-FRUCTOSE-6-PHOSPHATE AMINOTRANSFERASE"/>
    <property type="match status" value="1"/>
</dbReference>
<dbReference type="Gene3D" id="3.40.50.10490">
    <property type="entry name" value="Glucose-6-phosphate isomerase like protein, domain 1"/>
    <property type="match status" value="2"/>
</dbReference>
<dbReference type="RefSeq" id="WP_262428972.1">
    <property type="nucleotide sequence ID" value="NZ_JACRTG010000012.1"/>
</dbReference>
<evidence type="ECO:0000313" key="4">
    <source>
        <dbReference type="Proteomes" id="UP000601171"/>
    </source>
</evidence>
<dbReference type="GO" id="GO:0097367">
    <property type="term" value="F:carbohydrate derivative binding"/>
    <property type="evidence" value="ECO:0007669"/>
    <property type="project" value="InterPro"/>
</dbReference>
<organism evidence="3 4">
    <name type="scientific">Paratissierella segnis</name>
    <dbReference type="NCBI Taxonomy" id="2763679"/>
    <lineage>
        <taxon>Bacteria</taxon>
        <taxon>Bacillati</taxon>
        <taxon>Bacillota</taxon>
        <taxon>Tissierellia</taxon>
        <taxon>Tissierellales</taxon>
        <taxon>Tissierellaceae</taxon>
        <taxon>Paratissierella</taxon>
    </lineage>
</organism>
<dbReference type="PROSITE" id="PS51464">
    <property type="entry name" value="SIS"/>
    <property type="match status" value="1"/>
</dbReference>